<feature type="transmembrane region" description="Helical" evidence="7">
    <location>
        <begin position="138"/>
        <end position="158"/>
    </location>
</feature>
<evidence type="ECO:0000313" key="8">
    <source>
        <dbReference type="EMBL" id="TCT25450.1"/>
    </source>
</evidence>
<feature type="transmembrane region" description="Helical" evidence="7">
    <location>
        <begin position="72"/>
        <end position="92"/>
    </location>
</feature>
<evidence type="ECO:0000256" key="5">
    <source>
        <dbReference type="ARBA" id="ARBA00022989"/>
    </source>
</evidence>
<feature type="transmembrane region" description="Helical" evidence="7">
    <location>
        <begin position="224"/>
        <end position="245"/>
    </location>
</feature>
<keyword evidence="9" id="KW-1185">Reference proteome</keyword>
<dbReference type="RefSeq" id="WP_165902049.1">
    <property type="nucleotide sequence ID" value="NZ_SMAN01000003.1"/>
</dbReference>
<organism evidence="8 9">
    <name type="scientific">Melghiribacillus thermohalophilus</name>
    <dbReference type="NCBI Taxonomy" id="1324956"/>
    <lineage>
        <taxon>Bacteria</taxon>
        <taxon>Bacillati</taxon>
        <taxon>Bacillota</taxon>
        <taxon>Bacilli</taxon>
        <taxon>Bacillales</taxon>
        <taxon>Bacillaceae</taxon>
        <taxon>Melghiribacillus</taxon>
    </lineage>
</organism>
<feature type="transmembrane region" description="Helical" evidence="7">
    <location>
        <begin position="283"/>
        <end position="301"/>
    </location>
</feature>
<feature type="transmembrane region" description="Helical" evidence="7">
    <location>
        <begin position="98"/>
        <end position="117"/>
    </location>
</feature>
<keyword evidence="4 7" id="KW-0812">Transmembrane</keyword>
<evidence type="ECO:0000256" key="4">
    <source>
        <dbReference type="ARBA" id="ARBA00022692"/>
    </source>
</evidence>
<evidence type="ECO:0000256" key="2">
    <source>
        <dbReference type="ARBA" id="ARBA00022448"/>
    </source>
</evidence>
<evidence type="ECO:0000256" key="6">
    <source>
        <dbReference type="ARBA" id="ARBA00023136"/>
    </source>
</evidence>
<dbReference type="PANTHER" id="PTHR43266">
    <property type="entry name" value="MACROLIDE-EFFLUX PROTEIN"/>
    <property type="match status" value="1"/>
</dbReference>
<evidence type="ECO:0000256" key="3">
    <source>
        <dbReference type="ARBA" id="ARBA00022475"/>
    </source>
</evidence>
<sequence>MWKNQNLLILLGGLFVAEFGIWFGVIGTLEYLQQHVHSFFLQSVILVSGIFFSIVIGPFAGKVVDQTSKKTIIFLVSIMRIIAVCAMFMAIWQESYMWVFMYSIFIGGAAAFYFPAVQSSIPNVTQPEHLVKANALNFNLVTLARIFGAVLAGVLLVYVSVTTLFIIAIIAYFLLLMSTLFLRIEEPSITSSHSSEQTGHNIKRNRSFYEILPVMNRLPIIKMILILTVFPFIFIGGFNLMVINISQLQDSSLMKGLLYGAEGLSVFIAGLTASRLTKGKNSVPLLLISCLLIGVAQMSLFLTEWRWLPVVSFALFGYVVGIFMPLSNTVCQEIIPDEYLGRFFSLKRMLESFVQQVSLLCTGVLFDWIGFHLTVIFLGLLTIAIVSFLYIRQLYKPIHYMHETR</sequence>
<dbReference type="AlphaFoldDB" id="A0A4R3N9Y7"/>
<feature type="transmembrane region" description="Helical" evidence="7">
    <location>
        <begin position="307"/>
        <end position="327"/>
    </location>
</feature>
<keyword evidence="6 7" id="KW-0472">Membrane</keyword>
<reference evidence="8 9" key="1">
    <citation type="submission" date="2019-03" db="EMBL/GenBank/DDBJ databases">
        <title>Genomic Encyclopedia of Type Strains, Phase IV (KMG-IV): sequencing the most valuable type-strain genomes for metagenomic binning, comparative biology and taxonomic classification.</title>
        <authorList>
            <person name="Goeker M."/>
        </authorList>
    </citation>
    <scope>NUCLEOTIDE SEQUENCE [LARGE SCALE GENOMIC DNA]</scope>
    <source>
        <strain evidence="8 9">DSM 25894</strain>
    </source>
</reference>
<feature type="transmembrane region" description="Helical" evidence="7">
    <location>
        <begin position="7"/>
        <end position="27"/>
    </location>
</feature>
<dbReference type="InterPro" id="IPR036259">
    <property type="entry name" value="MFS_trans_sf"/>
</dbReference>
<dbReference type="Proteomes" id="UP000294650">
    <property type="component" value="Unassembled WGS sequence"/>
</dbReference>
<dbReference type="CDD" id="cd06173">
    <property type="entry name" value="MFS_MefA_like"/>
    <property type="match status" value="1"/>
</dbReference>
<gene>
    <name evidence="8" type="ORF">EDD68_1032</name>
</gene>
<keyword evidence="3" id="KW-1003">Cell membrane</keyword>
<keyword evidence="5 7" id="KW-1133">Transmembrane helix</keyword>
<comment type="caution">
    <text evidence="8">The sequence shown here is derived from an EMBL/GenBank/DDBJ whole genome shotgun (WGS) entry which is preliminary data.</text>
</comment>
<feature type="transmembrane region" description="Helical" evidence="7">
    <location>
        <begin position="372"/>
        <end position="391"/>
    </location>
</feature>
<feature type="transmembrane region" description="Helical" evidence="7">
    <location>
        <begin position="39"/>
        <end position="60"/>
    </location>
</feature>
<comment type="subcellular location">
    <subcellularLocation>
        <location evidence="1">Cell membrane</location>
        <topology evidence="1">Multi-pass membrane protein</topology>
    </subcellularLocation>
</comment>
<protein>
    <submittedName>
        <fullName evidence="8">Putative MFS family arabinose efflux permease</fullName>
    </submittedName>
</protein>
<proteinExistence type="predicted"/>
<evidence type="ECO:0000256" key="1">
    <source>
        <dbReference type="ARBA" id="ARBA00004651"/>
    </source>
</evidence>
<dbReference type="EMBL" id="SMAN01000003">
    <property type="protein sequence ID" value="TCT25450.1"/>
    <property type="molecule type" value="Genomic_DNA"/>
</dbReference>
<feature type="transmembrane region" description="Helical" evidence="7">
    <location>
        <begin position="164"/>
        <end position="182"/>
    </location>
</feature>
<dbReference type="GO" id="GO:0022857">
    <property type="term" value="F:transmembrane transporter activity"/>
    <property type="evidence" value="ECO:0007669"/>
    <property type="project" value="InterPro"/>
</dbReference>
<accession>A0A4R3N9Y7</accession>
<keyword evidence="2" id="KW-0813">Transport</keyword>
<dbReference type="Pfam" id="PF07690">
    <property type="entry name" value="MFS_1"/>
    <property type="match status" value="1"/>
</dbReference>
<dbReference type="InterPro" id="IPR011701">
    <property type="entry name" value="MFS"/>
</dbReference>
<dbReference type="Gene3D" id="1.20.1250.20">
    <property type="entry name" value="MFS general substrate transporter like domains"/>
    <property type="match status" value="1"/>
</dbReference>
<dbReference type="PANTHER" id="PTHR43266:SF7">
    <property type="entry name" value="TRANSPORTER, PUTATIVE-RELATED"/>
    <property type="match status" value="1"/>
</dbReference>
<dbReference type="GO" id="GO:0005886">
    <property type="term" value="C:plasma membrane"/>
    <property type="evidence" value="ECO:0007669"/>
    <property type="project" value="UniProtKB-SubCell"/>
</dbReference>
<name>A0A4R3N9Y7_9BACI</name>
<evidence type="ECO:0000313" key="9">
    <source>
        <dbReference type="Proteomes" id="UP000294650"/>
    </source>
</evidence>
<evidence type="ECO:0000256" key="7">
    <source>
        <dbReference type="SAM" id="Phobius"/>
    </source>
</evidence>
<dbReference type="SUPFAM" id="SSF103473">
    <property type="entry name" value="MFS general substrate transporter"/>
    <property type="match status" value="1"/>
</dbReference>